<gene>
    <name evidence="2" type="ORF">ERS008207_01333</name>
</gene>
<proteinExistence type="predicted"/>
<protein>
    <submittedName>
        <fullName evidence="2">Uncharacterized protein</fullName>
    </submittedName>
</protein>
<evidence type="ECO:0000313" key="2">
    <source>
        <dbReference type="EMBL" id="CNT91165.1"/>
    </source>
</evidence>
<evidence type="ECO:0000256" key="1">
    <source>
        <dbReference type="SAM" id="MobiDB-lite"/>
    </source>
</evidence>
<feature type="region of interest" description="Disordered" evidence="1">
    <location>
        <begin position="31"/>
        <end position="52"/>
    </location>
</feature>
<dbReference type="AlphaFoldDB" id="A0A655C230"/>
<accession>A0A655C230</accession>
<sequence length="52" mass="5676">MGNNIPTQAGNLVADTILLQRFSPREKSANRCAQQAKSENRPAMGIHTIGRL</sequence>
<reference evidence="2 3" key="1">
    <citation type="submission" date="2015-03" db="EMBL/GenBank/DDBJ databases">
        <authorList>
            <consortium name="Pathogen Informatics"/>
        </authorList>
    </citation>
    <scope>NUCLEOTIDE SEQUENCE [LARGE SCALE GENOMIC DNA]</scope>
    <source>
        <strain evidence="2 3">D4891</strain>
    </source>
</reference>
<organism evidence="2 3">
    <name type="scientific">Salmonella enterica subsp. enterica serovar Bovismorbificans</name>
    <dbReference type="NCBI Taxonomy" id="58097"/>
    <lineage>
        <taxon>Bacteria</taxon>
        <taxon>Pseudomonadati</taxon>
        <taxon>Pseudomonadota</taxon>
        <taxon>Gammaproteobacteria</taxon>
        <taxon>Enterobacterales</taxon>
        <taxon>Enterobacteriaceae</taxon>
        <taxon>Salmonella</taxon>
    </lineage>
</organism>
<dbReference type="EMBL" id="CQPD01000010">
    <property type="protein sequence ID" value="CNT91165.1"/>
    <property type="molecule type" value="Genomic_DNA"/>
</dbReference>
<evidence type="ECO:0000313" key="3">
    <source>
        <dbReference type="Proteomes" id="UP000042394"/>
    </source>
</evidence>
<name>A0A655C230_SALET</name>
<dbReference type="Proteomes" id="UP000042394">
    <property type="component" value="Unassembled WGS sequence"/>
</dbReference>